<keyword evidence="1" id="KW-1133">Transmembrane helix</keyword>
<evidence type="ECO:0000259" key="2">
    <source>
        <dbReference type="Pfam" id="PF13906"/>
    </source>
</evidence>
<reference evidence="4" key="1">
    <citation type="journal article" date="2010" name="Genome Biol.">
        <title>Genome sequence of the necrotrophic plant pathogen Pythium ultimum reveals original pathogenicity mechanisms and effector repertoire.</title>
        <authorList>
            <person name="Levesque C.A."/>
            <person name="Brouwer H."/>
            <person name="Cano L."/>
            <person name="Hamilton J.P."/>
            <person name="Holt C."/>
            <person name="Huitema E."/>
            <person name="Raffaele S."/>
            <person name="Robideau G.P."/>
            <person name="Thines M."/>
            <person name="Win J."/>
            <person name="Zerillo M.M."/>
            <person name="Beakes G.W."/>
            <person name="Boore J.L."/>
            <person name="Busam D."/>
            <person name="Dumas B."/>
            <person name="Ferriera S."/>
            <person name="Fuerstenberg S.I."/>
            <person name="Gachon C.M."/>
            <person name="Gaulin E."/>
            <person name="Govers F."/>
            <person name="Grenville-Briggs L."/>
            <person name="Horner N."/>
            <person name="Hostetler J."/>
            <person name="Jiang R.H."/>
            <person name="Johnson J."/>
            <person name="Krajaejun T."/>
            <person name="Lin H."/>
            <person name="Meijer H.J."/>
            <person name="Moore B."/>
            <person name="Morris P."/>
            <person name="Phuntmart V."/>
            <person name="Puiu D."/>
            <person name="Shetty J."/>
            <person name="Stajich J.E."/>
            <person name="Tripathy S."/>
            <person name="Wawra S."/>
            <person name="van West P."/>
            <person name="Whitty B.R."/>
            <person name="Coutinho P.M."/>
            <person name="Henrissat B."/>
            <person name="Martin F."/>
            <person name="Thomas P.D."/>
            <person name="Tyler B.M."/>
            <person name="De Vries R.P."/>
            <person name="Kamoun S."/>
            <person name="Yandell M."/>
            <person name="Tisserat N."/>
            <person name="Buell C.R."/>
        </authorList>
    </citation>
    <scope>NUCLEOTIDE SEQUENCE</scope>
    <source>
        <strain evidence="4">DAOM:BR144</strain>
    </source>
</reference>
<dbReference type="OMA" id="CPQSAND"/>
<accession>K3WEC8</accession>
<dbReference type="EnsemblProtists" id="PYU1_T003319">
    <property type="protein sequence ID" value="PYU1_T003319"/>
    <property type="gene ID" value="PYU1_G003310"/>
</dbReference>
<dbReference type="InParanoid" id="K3WEC8"/>
<dbReference type="InterPro" id="IPR029485">
    <property type="entry name" value="CAT_C"/>
</dbReference>
<dbReference type="eggNOG" id="KOG1286">
    <property type="taxonomic scope" value="Eukaryota"/>
</dbReference>
<reference evidence="4" key="2">
    <citation type="submission" date="2010-04" db="EMBL/GenBank/DDBJ databases">
        <authorList>
            <person name="Buell R."/>
            <person name="Hamilton J."/>
            <person name="Hostetler J."/>
        </authorList>
    </citation>
    <scope>NUCLEOTIDE SEQUENCE [LARGE SCALE GENOMIC DNA]</scope>
    <source>
        <strain evidence="4">DAOM:BR144</strain>
    </source>
</reference>
<organism evidence="3 4">
    <name type="scientific">Globisporangium ultimum (strain ATCC 200006 / CBS 805.95 / DAOM BR144)</name>
    <name type="common">Pythium ultimum</name>
    <dbReference type="NCBI Taxonomy" id="431595"/>
    <lineage>
        <taxon>Eukaryota</taxon>
        <taxon>Sar</taxon>
        <taxon>Stramenopiles</taxon>
        <taxon>Oomycota</taxon>
        <taxon>Peronosporomycetes</taxon>
        <taxon>Pythiales</taxon>
        <taxon>Pythiaceae</taxon>
        <taxon>Globisporangium</taxon>
    </lineage>
</organism>
<name>K3WEC8_GLOUD</name>
<keyword evidence="1" id="KW-0472">Membrane</keyword>
<feature type="transmembrane region" description="Helical" evidence="1">
    <location>
        <begin position="21"/>
        <end position="42"/>
    </location>
</feature>
<reference evidence="3" key="3">
    <citation type="submission" date="2015-02" db="UniProtKB">
        <authorList>
            <consortium name="EnsemblProtists"/>
        </authorList>
    </citation>
    <scope>IDENTIFICATION</scope>
    <source>
        <strain evidence="3">DAOM BR144</strain>
    </source>
</reference>
<dbReference type="AlphaFoldDB" id="K3WEC8"/>
<dbReference type="Proteomes" id="UP000019132">
    <property type="component" value="Unassembled WGS sequence"/>
</dbReference>
<keyword evidence="4" id="KW-1185">Reference proteome</keyword>
<dbReference type="STRING" id="431595.K3WEC8"/>
<dbReference type="Pfam" id="PF13906">
    <property type="entry name" value="AA_permease_C"/>
    <property type="match status" value="1"/>
</dbReference>
<evidence type="ECO:0000313" key="4">
    <source>
        <dbReference type="Proteomes" id="UP000019132"/>
    </source>
</evidence>
<evidence type="ECO:0000313" key="3">
    <source>
        <dbReference type="EnsemblProtists" id="PYU1_T003319"/>
    </source>
</evidence>
<feature type="domain" description="Cationic amino acid transporter C-terminal" evidence="2">
    <location>
        <begin position="22"/>
        <end position="70"/>
    </location>
</feature>
<proteinExistence type="predicted"/>
<evidence type="ECO:0000256" key="1">
    <source>
        <dbReference type="SAM" id="Phobius"/>
    </source>
</evidence>
<protein>
    <recommendedName>
        <fullName evidence="2">Cationic amino acid transporter C-terminal domain-containing protein</fullName>
    </recommendedName>
</protein>
<dbReference type="EMBL" id="GL376603">
    <property type="status" value="NOT_ANNOTATED_CDS"/>
    <property type="molecule type" value="Genomic_DNA"/>
</dbReference>
<keyword evidence="1" id="KW-0812">Transmembrane</keyword>
<feature type="transmembrane region" description="Helical" evidence="1">
    <location>
        <begin position="48"/>
        <end position="67"/>
    </location>
</feature>
<dbReference type="VEuPathDB" id="FungiDB:PYU1_G003310"/>
<sequence length="118" mass="12943">MIVSTIALYVKCPQAGNDPTNFTAPLVPFIPMICILANFYLISQISHLGLALGCGWIGLGVLSYFLYGFKKAAGRTGWSELMRYHLPSGTSDNSHFAPMLTMQEIRPSMSSLIKDAKK</sequence>
<dbReference type="HOGENOM" id="CLU_2176121_0_0_1"/>